<dbReference type="VEuPathDB" id="TriTrypDB:TcCL_NonESM10982"/>
<dbReference type="AlphaFoldDB" id="A0A2V2WH07"/>
<dbReference type="VEuPathDB" id="TriTrypDB:TcCLB.511825.130"/>
<name>A0A2V2WH07_TRYCR</name>
<protein>
    <submittedName>
        <fullName evidence="1">Uncharacterized protein</fullName>
    </submittedName>
</protein>
<sequence length="152" mass="16279">MSNASCPRILTNREARCGSALAVLDATVQSKIKVPSDSIVKLLGVKAAISDQRLAVIHASRKTTRSFQSVRLRICSFISSFVKGRACFVSHRAAIFCSPRIIMSSGVRSICNMGRSILVYCSQVDGATSNIAIKRPRSSPCSSAVRACGKSL</sequence>
<dbReference type="Proteomes" id="UP000246078">
    <property type="component" value="Unassembled WGS sequence"/>
</dbReference>
<dbReference type="EMBL" id="PRFC01000097">
    <property type="protein sequence ID" value="PWV07851.1"/>
    <property type="molecule type" value="Genomic_DNA"/>
</dbReference>
<accession>A0A2V2WH07</accession>
<organism evidence="1 2">
    <name type="scientific">Trypanosoma cruzi</name>
    <dbReference type="NCBI Taxonomy" id="5693"/>
    <lineage>
        <taxon>Eukaryota</taxon>
        <taxon>Discoba</taxon>
        <taxon>Euglenozoa</taxon>
        <taxon>Kinetoplastea</taxon>
        <taxon>Metakinetoplastina</taxon>
        <taxon>Trypanosomatida</taxon>
        <taxon>Trypanosomatidae</taxon>
        <taxon>Trypanosoma</taxon>
        <taxon>Schizotrypanum</taxon>
    </lineage>
</organism>
<dbReference type="VEuPathDB" id="TriTrypDB:C3747_97g89"/>
<gene>
    <name evidence="1" type="ORF">C3747_97g89</name>
</gene>
<evidence type="ECO:0000313" key="2">
    <source>
        <dbReference type="Proteomes" id="UP000246078"/>
    </source>
</evidence>
<proteinExistence type="predicted"/>
<dbReference type="VEuPathDB" id="TriTrypDB:TcG_01246"/>
<evidence type="ECO:0000313" key="1">
    <source>
        <dbReference type="EMBL" id="PWV07851.1"/>
    </source>
</evidence>
<comment type="caution">
    <text evidence="1">The sequence shown here is derived from an EMBL/GenBank/DDBJ whole genome shotgun (WGS) entry which is preliminary data.</text>
</comment>
<reference evidence="1 2" key="1">
    <citation type="journal article" date="2018" name="Microb. Genom.">
        <title>Expanding an expanded genome: long-read sequencing of Trypanosoma cruzi.</title>
        <authorList>
            <person name="Berna L."/>
            <person name="Rodriguez M."/>
            <person name="Chiribao M.L."/>
            <person name="Parodi-Talice A."/>
            <person name="Pita S."/>
            <person name="Rijo G."/>
            <person name="Alvarez-Valin F."/>
            <person name="Robello C."/>
        </authorList>
    </citation>
    <scope>NUCLEOTIDE SEQUENCE [LARGE SCALE GENOMIC DNA]</scope>
    <source>
        <strain evidence="1 2">TCC</strain>
    </source>
</reference>